<organism evidence="17 18">
    <name type="scientific">Pelomonas dachongensis</name>
    <dbReference type="NCBI Taxonomy" id="3299029"/>
    <lineage>
        <taxon>Bacteria</taxon>
        <taxon>Pseudomonadati</taxon>
        <taxon>Pseudomonadota</taxon>
        <taxon>Betaproteobacteria</taxon>
        <taxon>Burkholderiales</taxon>
        <taxon>Sphaerotilaceae</taxon>
        <taxon>Roseateles</taxon>
    </lineage>
</organism>
<dbReference type="PANTHER" id="PTHR43134:SF3">
    <property type="entry name" value="FLAGELLAR BIOSYNTHESIS PROTEIN FLHF"/>
    <property type="match status" value="1"/>
</dbReference>
<evidence type="ECO:0000256" key="4">
    <source>
        <dbReference type="ARBA" id="ARBA00022448"/>
    </source>
</evidence>
<dbReference type="InterPro" id="IPR027417">
    <property type="entry name" value="P-loop_NTPase"/>
</dbReference>
<comment type="similarity">
    <text evidence="2">Belongs to the GTP-binding SRP family.</text>
</comment>
<evidence type="ECO:0000256" key="7">
    <source>
        <dbReference type="ARBA" id="ARBA00022795"/>
    </source>
</evidence>
<feature type="region of interest" description="Disordered" evidence="14">
    <location>
        <begin position="126"/>
        <end position="198"/>
    </location>
</feature>
<dbReference type="SMART" id="SM00382">
    <property type="entry name" value="AAA"/>
    <property type="match status" value="1"/>
</dbReference>
<dbReference type="CDD" id="cd17873">
    <property type="entry name" value="FlhF"/>
    <property type="match status" value="1"/>
</dbReference>
<keyword evidence="8" id="KW-0653">Protein transport</keyword>
<keyword evidence="18" id="KW-1185">Reference proteome</keyword>
<feature type="compositionally biased region" description="Low complexity" evidence="14">
    <location>
        <begin position="138"/>
        <end position="154"/>
    </location>
</feature>
<keyword evidence="4" id="KW-0813">Transport</keyword>
<proteinExistence type="inferred from homology"/>
<keyword evidence="7" id="KW-1005">Bacterial flagellum biogenesis</keyword>
<keyword evidence="5" id="KW-1003">Cell membrane</keyword>
<evidence type="ECO:0000313" key="18">
    <source>
        <dbReference type="Proteomes" id="UP001606300"/>
    </source>
</evidence>
<keyword evidence="10" id="KW-0472">Membrane</keyword>
<dbReference type="SMART" id="SM00962">
    <property type="entry name" value="SRP54"/>
    <property type="match status" value="1"/>
</dbReference>
<evidence type="ECO:0000256" key="2">
    <source>
        <dbReference type="ARBA" id="ARBA00008531"/>
    </source>
</evidence>
<dbReference type="InterPro" id="IPR020006">
    <property type="entry name" value="FlhF"/>
</dbReference>
<feature type="compositionally biased region" description="Low complexity" evidence="14">
    <location>
        <begin position="164"/>
        <end position="188"/>
    </location>
</feature>
<evidence type="ECO:0000259" key="16">
    <source>
        <dbReference type="SMART" id="SM00962"/>
    </source>
</evidence>
<dbReference type="RefSeq" id="WP_394472803.1">
    <property type="nucleotide sequence ID" value="NZ_JBIGHY010000011.1"/>
</dbReference>
<feature type="compositionally biased region" description="Low complexity" evidence="14">
    <location>
        <begin position="63"/>
        <end position="83"/>
    </location>
</feature>
<comment type="function">
    <text evidence="12">Necessary for flagellar biosynthesis. May be involved in translocation of the flagellum.</text>
</comment>
<dbReference type="Gene3D" id="1.20.120.1380">
    <property type="entry name" value="Flagellar FlhF biosynthesis protein, N domain"/>
    <property type="match status" value="1"/>
</dbReference>
<dbReference type="Pfam" id="PF00448">
    <property type="entry name" value="SRP54"/>
    <property type="match status" value="1"/>
</dbReference>
<reference evidence="17 18" key="1">
    <citation type="submission" date="2024-09" db="EMBL/GenBank/DDBJ databases">
        <title>Novel species of the genus Pelomonas and Roseateles isolated from streams.</title>
        <authorList>
            <person name="Lu H."/>
        </authorList>
    </citation>
    <scope>NUCLEOTIDE SEQUENCE [LARGE SCALE GENOMIC DNA]</scope>
    <source>
        <strain evidence="17 18">DC23W</strain>
    </source>
</reference>
<evidence type="ECO:0000259" key="15">
    <source>
        <dbReference type="SMART" id="SM00382"/>
    </source>
</evidence>
<dbReference type="Proteomes" id="UP001606300">
    <property type="component" value="Unassembled WGS sequence"/>
</dbReference>
<evidence type="ECO:0000313" key="17">
    <source>
        <dbReference type="EMBL" id="MFG6416737.1"/>
    </source>
</evidence>
<keyword evidence="11" id="KW-1006">Bacterial flagellum protein export</keyword>
<dbReference type="InterPro" id="IPR000897">
    <property type="entry name" value="SRP54_GTPase_dom"/>
</dbReference>
<protein>
    <recommendedName>
        <fullName evidence="3 13">Flagellar biosynthesis protein FlhF</fullName>
    </recommendedName>
</protein>
<keyword evidence="17" id="KW-0966">Cell projection</keyword>
<evidence type="ECO:0000256" key="6">
    <source>
        <dbReference type="ARBA" id="ARBA00022741"/>
    </source>
</evidence>
<evidence type="ECO:0000256" key="9">
    <source>
        <dbReference type="ARBA" id="ARBA00023134"/>
    </source>
</evidence>
<name>A0ABW7ETI6_9BURK</name>
<comment type="subcellular location">
    <subcellularLocation>
        <location evidence="1">Cell membrane</location>
        <topology evidence="1">Peripheral membrane protein</topology>
        <orientation evidence="1">Cytoplasmic side</orientation>
    </subcellularLocation>
</comment>
<dbReference type="NCBIfam" id="TIGR03499">
    <property type="entry name" value="FlhF"/>
    <property type="match status" value="1"/>
</dbReference>
<sequence>MNVRKFTARTSREALALVKQAFGADAVVLSNKSVPEGVEVLAMAPEGMGQIEQIAQTAPRTVARQPSQAPAPQAAPQRAPFAERANRQEPSFAAAPEVGGDVEQLAMSTLSFQDYVRERVLRRRQAEMTGQPDPVTRAAPAPQVQSAASSLDAARAQRERRAADAMAAMAPRRAAPAQVQVHAAAQPQPRRPAPPVLRDEIRLPPATPVQRAVPQLGDIATAFEPTPLPGQPTSVQRSQMDMAAELRQMRGLIEERFSSLAFMEKLQRQPVQARLTQKLLELGFSPALVRKLAESCPSDFRAGSPTDPADETAWAAHVLSRNLQADEAAPAIEDRGGVFALIGSTGVGKTTTTAKLAAHFATKYGAGQLGLITLDAYRVGAHEQLRAYGRILGVPVHTAHDRASLDDLLDLLSSKKLILIDTAGMAQRDSRTQELLEMLAHPSIKKLLVINAAQQGETIEDVVNAWKAAACEGVVLSKLDEAVKLAPALDTLIRHKLKVLGVANGQRVPEDWHRLPSVALVQRALKGAASGAWRMDNTDVNLIFAGGPLADAGLRAVH</sequence>
<keyword evidence="17" id="KW-0282">Flagellum</keyword>
<feature type="region of interest" description="Disordered" evidence="14">
    <location>
        <begin position="58"/>
        <end position="98"/>
    </location>
</feature>
<evidence type="ECO:0000256" key="8">
    <source>
        <dbReference type="ARBA" id="ARBA00022927"/>
    </source>
</evidence>
<feature type="domain" description="AAA+ ATPase" evidence="15">
    <location>
        <begin position="335"/>
        <end position="525"/>
    </location>
</feature>
<feature type="domain" description="SRP54-type proteins GTP-binding" evidence="16">
    <location>
        <begin position="336"/>
        <end position="526"/>
    </location>
</feature>
<evidence type="ECO:0000256" key="1">
    <source>
        <dbReference type="ARBA" id="ARBA00004413"/>
    </source>
</evidence>
<dbReference type="SUPFAM" id="SSF52540">
    <property type="entry name" value="P-loop containing nucleoside triphosphate hydrolases"/>
    <property type="match status" value="1"/>
</dbReference>
<gene>
    <name evidence="17" type="primary">flhF</name>
    <name evidence="17" type="ORF">ACG02S_22830</name>
</gene>
<keyword evidence="17" id="KW-0969">Cilium</keyword>
<dbReference type="InterPro" id="IPR047040">
    <property type="entry name" value="FlhF__GTPase_dom"/>
</dbReference>
<accession>A0ABW7ETI6</accession>
<evidence type="ECO:0000256" key="5">
    <source>
        <dbReference type="ARBA" id="ARBA00022475"/>
    </source>
</evidence>
<evidence type="ECO:0000256" key="11">
    <source>
        <dbReference type="ARBA" id="ARBA00023225"/>
    </source>
</evidence>
<evidence type="ECO:0000256" key="14">
    <source>
        <dbReference type="SAM" id="MobiDB-lite"/>
    </source>
</evidence>
<evidence type="ECO:0000256" key="13">
    <source>
        <dbReference type="NCBIfam" id="TIGR03499"/>
    </source>
</evidence>
<evidence type="ECO:0000256" key="3">
    <source>
        <dbReference type="ARBA" id="ARBA00014919"/>
    </source>
</evidence>
<evidence type="ECO:0000256" key="10">
    <source>
        <dbReference type="ARBA" id="ARBA00023136"/>
    </source>
</evidence>
<keyword evidence="6" id="KW-0547">Nucleotide-binding</keyword>
<dbReference type="Gene3D" id="3.40.50.300">
    <property type="entry name" value="P-loop containing nucleotide triphosphate hydrolases"/>
    <property type="match status" value="1"/>
</dbReference>
<dbReference type="EMBL" id="JBIGHY010000011">
    <property type="protein sequence ID" value="MFG6416737.1"/>
    <property type="molecule type" value="Genomic_DNA"/>
</dbReference>
<dbReference type="PANTHER" id="PTHR43134">
    <property type="entry name" value="SIGNAL RECOGNITION PARTICLE RECEPTOR SUBUNIT ALPHA"/>
    <property type="match status" value="1"/>
</dbReference>
<evidence type="ECO:0000256" key="12">
    <source>
        <dbReference type="ARBA" id="ARBA00025337"/>
    </source>
</evidence>
<dbReference type="InterPro" id="IPR003593">
    <property type="entry name" value="AAA+_ATPase"/>
</dbReference>
<comment type="caution">
    <text evidence="17">The sequence shown here is derived from an EMBL/GenBank/DDBJ whole genome shotgun (WGS) entry which is preliminary data.</text>
</comment>
<keyword evidence="9" id="KW-0342">GTP-binding</keyword>